<dbReference type="InterPro" id="IPR027417">
    <property type="entry name" value="P-loop_NTPase"/>
</dbReference>
<evidence type="ECO:0000313" key="24">
    <source>
        <dbReference type="Proteomes" id="UP000075920"/>
    </source>
</evidence>
<dbReference type="Proteomes" id="UP000075920">
    <property type="component" value="Unassembled WGS sequence"/>
</dbReference>
<evidence type="ECO:0000256" key="6">
    <source>
        <dbReference type="ARBA" id="ARBA00022723"/>
    </source>
</evidence>
<dbReference type="AlphaFoldDB" id="A0A182W7Z1"/>
<sequence length="1159" mass="129294">MKRRNSPGIEPPGKMLGLEVNHDTFERLNIAGVPVPASNELKNSAKNADLAMEWDEEWLDMEFEGKDRNFTLDLSTWKRCKVLNVEYVGNTLVKVTLQEKRSKEKAVCHLLPPWNTIEGVEPGLIISVLATKLHADSDYFVVNGDCGFFVVDPDILVSGTTVVSSLFCQRRGVLQELYRISGLENTQMVIGTLAHCIFQRCLLDESCKSLEDVQKIAGNILKSRKIISSLYAAQLSIPEAVCLIDPYLKEIDNFLDNHLRHGPAHTRLSRESCAAADKISINEINDIEENIWCHQLGIKGKIDATVSVARDNASKRWEIMPLELKTGRASYSFEHLGQLALYEMMMNLVGHDVSAGLLVYLRDGKCSRVASNRHMKRDLIMLRNEVTRFLTTWMVTNETDNTGCKETLPLRPTLPAPINNERACAKCPYNTVCVALAKHEHGLSINSPKHGFTLIAEEACGHLRNSDIDYFLRWTGLIYLEVKESAKSHSTRSIWNLTPKERSENGWCIGGLTLITPVHSVDDLYYHTFTLNQQSSNHINPDVENNTTLLQNVDMFQVGEYVICSTSKRIAVAAGHVVSHAGNELVVSFERDLSANYSGEQFVLDQNASVKSSGFDLSNLAVLLSNDERMARYRRIIIDREMPTFSDGILCRSMIPKAKEILIKLNRHQKQAALRAAAAESYCLLKGLPGTGKTQTIVGLIRLLSLLGQSVLLTSNTHSAVDNILKRLLPFKELSFIRLGAMDRIDPSIRPFAEPILAEHCDSPEKLAELYGKFQIVAVTCQGTAHAMIAQRVFDYCIVDEATQVFQTSIIRPLLRCKKFLLVGDPDQLPPVVKSPTARSLGAAESLFHRLDQEGSYCILPTQYRMNRILTKLANDFTYDGKLVCGNDVVANATLKLPNLKTVRRIYEVERWLMKAISNQIDLSVINVNTGNTSQLNTSYQKLYGTMPCSGEGRFTKNVPKCTNISEVALIVYICQALLQAGVNHDSIGIIAPFRAQVDLIRNKIRKLDGGRNTASHVASMEMPSDNDMLEGEKEKVKSSGCSIEVNTVDQYQGKDKKIILFSCTKSADLTSASAAIDCDSRKDSSAHDILNDKRRLTVAITRAQEKFIIIGDRATLEAYSTFKQLFNVVNKPSSIHLTDKKDGFEWANAFELLATLSE</sequence>
<evidence type="ECO:0000256" key="1">
    <source>
        <dbReference type="ARBA" id="ARBA00001966"/>
    </source>
</evidence>
<organism evidence="23 24">
    <name type="scientific">Anopheles minimus</name>
    <dbReference type="NCBI Taxonomy" id="112268"/>
    <lineage>
        <taxon>Eukaryota</taxon>
        <taxon>Metazoa</taxon>
        <taxon>Ecdysozoa</taxon>
        <taxon>Arthropoda</taxon>
        <taxon>Hexapoda</taxon>
        <taxon>Insecta</taxon>
        <taxon>Pterygota</taxon>
        <taxon>Neoptera</taxon>
        <taxon>Endopterygota</taxon>
        <taxon>Diptera</taxon>
        <taxon>Nematocera</taxon>
        <taxon>Culicoidea</taxon>
        <taxon>Culicidae</taxon>
        <taxon>Anophelinae</taxon>
        <taxon>Anopheles</taxon>
    </lineage>
</organism>
<accession>A0A182W7Z1</accession>
<dbReference type="CDD" id="cd18808">
    <property type="entry name" value="SF1_C_Upf1"/>
    <property type="match status" value="1"/>
</dbReference>
<dbReference type="STRING" id="112268.A0A182W7Z1"/>
<keyword evidence="19" id="KW-0158">Chromosome</keyword>
<evidence type="ECO:0000256" key="10">
    <source>
        <dbReference type="ARBA" id="ARBA00022806"/>
    </source>
</evidence>
<dbReference type="InterPro" id="IPR014808">
    <property type="entry name" value="DNA_replication_fac_Dna2_N"/>
</dbReference>
<keyword evidence="13 19" id="KW-0411">Iron-sulfur</keyword>
<keyword evidence="14 19" id="KW-0238">DNA-binding</keyword>
<dbReference type="GO" id="GO:0046872">
    <property type="term" value="F:metal ion binding"/>
    <property type="evidence" value="ECO:0007669"/>
    <property type="project" value="UniProtKB-UniRule"/>
</dbReference>
<dbReference type="GO" id="GO:0003677">
    <property type="term" value="F:DNA binding"/>
    <property type="evidence" value="ECO:0007669"/>
    <property type="project" value="UniProtKB-UniRule"/>
</dbReference>
<keyword evidence="8 19" id="KW-0227">DNA damage</keyword>
<dbReference type="InterPro" id="IPR047187">
    <property type="entry name" value="SF1_C_Upf1"/>
</dbReference>
<evidence type="ECO:0000256" key="17">
    <source>
        <dbReference type="ARBA" id="ARBA00023268"/>
    </source>
</evidence>
<evidence type="ECO:0000256" key="16">
    <source>
        <dbReference type="ARBA" id="ARBA00023242"/>
    </source>
</evidence>
<dbReference type="GO" id="GO:0016887">
    <property type="term" value="F:ATP hydrolysis activity"/>
    <property type="evidence" value="ECO:0007669"/>
    <property type="project" value="RHEA"/>
</dbReference>
<feature type="domain" description="DNA replication factor Dna2 N-terminal" evidence="20">
    <location>
        <begin position="100"/>
        <end position="308"/>
    </location>
</feature>
<comment type="similarity">
    <text evidence="2 19">Belongs to the DNA2/NAM7 helicase family.</text>
</comment>
<keyword evidence="17 19" id="KW-0511">Multifunctional enzyme</keyword>
<keyword evidence="11 19" id="KW-0067">ATP-binding</keyword>
<dbReference type="GO" id="GO:0033567">
    <property type="term" value="P:DNA replication, Okazaki fragment processing"/>
    <property type="evidence" value="ECO:0007669"/>
    <property type="project" value="UniProtKB-UniRule"/>
</dbReference>
<keyword evidence="16 19" id="KW-0539">Nucleus</keyword>
<evidence type="ECO:0000256" key="19">
    <source>
        <dbReference type="RuleBase" id="RU367041"/>
    </source>
</evidence>
<evidence type="ECO:0000256" key="15">
    <source>
        <dbReference type="ARBA" id="ARBA00023204"/>
    </source>
</evidence>
<dbReference type="SUPFAM" id="SSF52540">
    <property type="entry name" value="P-loop containing nucleoside triphosphate hydrolases"/>
    <property type="match status" value="1"/>
</dbReference>
<keyword evidence="5 19" id="KW-0540">Nuclease</keyword>
<dbReference type="GO" id="GO:0005524">
    <property type="term" value="F:ATP binding"/>
    <property type="evidence" value="ECO:0007669"/>
    <property type="project" value="UniProtKB-UniRule"/>
</dbReference>
<dbReference type="GO" id="GO:0005737">
    <property type="term" value="C:cytoplasm"/>
    <property type="evidence" value="ECO:0007669"/>
    <property type="project" value="TreeGrafter"/>
</dbReference>
<feature type="domain" description="DNA2/NAM7 helicase helicase" evidence="21">
    <location>
        <begin position="664"/>
        <end position="754"/>
    </location>
</feature>
<feature type="domain" description="DNA2/NAM7 helicase-like C-terminal" evidence="22">
    <location>
        <begin position="844"/>
        <end position="1114"/>
    </location>
</feature>
<evidence type="ECO:0000256" key="9">
    <source>
        <dbReference type="ARBA" id="ARBA00022801"/>
    </source>
</evidence>
<evidence type="ECO:0000256" key="4">
    <source>
        <dbReference type="ARBA" id="ARBA00022705"/>
    </source>
</evidence>
<dbReference type="InterPro" id="IPR041679">
    <property type="entry name" value="DNA2/NAM7-like_C"/>
</dbReference>
<dbReference type="EC" id="3.1.-.-" evidence="19"/>
<comment type="subcellular location">
    <subcellularLocation>
        <location evidence="19">Nucleus</location>
    </subcellularLocation>
    <subcellularLocation>
        <location evidence="19">Chromosome</location>
    </subcellularLocation>
</comment>
<name>A0A182W7Z1_9DIPT</name>
<dbReference type="GO" id="GO:0017116">
    <property type="term" value="F:single-stranded DNA helicase activity"/>
    <property type="evidence" value="ECO:0007669"/>
    <property type="project" value="UniProtKB-UniRule"/>
</dbReference>
<feature type="domain" description="DNA2/NAM7 helicase helicase" evidence="21">
    <location>
        <begin position="771"/>
        <end position="835"/>
    </location>
</feature>
<evidence type="ECO:0000256" key="3">
    <source>
        <dbReference type="ARBA" id="ARBA00022485"/>
    </source>
</evidence>
<dbReference type="GO" id="GO:0006281">
    <property type="term" value="P:DNA repair"/>
    <property type="evidence" value="ECO:0007669"/>
    <property type="project" value="UniProtKB-KW"/>
</dbReference>
<dbReference type="VEuPathDB" id="VectorBase:AMIN006464"/>
<comment type="catalytic activity">
    <reaction evidence="18 19">
        <text>ATP + H2O = ADP + phosphate + H(+)</text>
        <dbReference type="Rhea" id="RHEA:13065"/>
        <dbReference type="ChEBI" id="CHEBI:15377"/>
        <dbReference type="ChEBI" id="CHEBI:15378"/>
        <dbReference type="ChEBI" id="CHEBI:30616"/>
        <dbReference type="ChEBI" id="CHEBI:43474"/>
        <dbReference type="ChEBI" id="CHEBI:456216"/>
        <dbReference type="EC" id="3.6.4.12"/>
    </reaction>
</comment>
<comment type="cofactor">
    <cofactor evidence="1">
        <name>[4Fe-4S] cluster</name>
        <dbReference type="ChEBI" id="CHEBI:49883"/>
    </cofactor>
</comment>
<dbReference type="GO" id="GO:0071932">
    <property type="term" value="P:replication fork reversal"/>
    <property type="evidence" value="ECO:0007669"/>
    <property type="project" value="TreeGrafter"/>
</dbReference>
<dbReference type="EC" id="3.6.4.12" evidence="19"/>
<dbReference type="GO" id="GO:0051539">
    <property type="term" value="F:4 iron, 4 sulfur cluster binding"/>
    <property type="evidence" value="ECO:0007669"/>
    <property type="project" value="UniProtKB-UniRule"/>
</dbReference>
<dbReference type="InterPro" id="IPR011604">
    <property type="entry name" value="PDDEXK-like_dom_sf"/>
</dbReference>
<evidence type="ECO:0000313" key="23">
    <source>
        <dbReference type="EnsemblMetazoa" id="AMIN006464-PA"/>
    </source>
</evidence>
<keyword evidence="7 19" id="KW-0547">Nucleotide-binding</keyword>
<dbReference type="InterPro" id="IPR045055">
    <property type="entry name" value="DNA2/NAM7-like"/>
</dbReference>
<keyword evidence="9 19" id="KW-0378">Hydrolase</keyword>
<evidence type="ECO:0000256" key="12">
    <source>
        <dbReference type="ARBA" id="ARBA00023004"/>
    </source>
</evidence>
<evidence type="ECO:0000259" key="21">
    <source>
        <dbReference type="Pfam" id="PF13086"/>
    </source>
</evidence>
<dbReference type="Pfam" id="PF13086">
    <property type="entry name" value="AAA_11"/>
    <property type="match status" value="2"/>
</dbReference>
<dbReference type="GO" id="GO:0005694">
    <property type="term" value="C:chromosome"/>
    <property type="evidence" value="ECO:0007669"/>
    <property type="project" value="UniProtKB-SubCell"/>
</dbReference>
<evidence type="ECO:0000256" key="8">
    <source>
        <dbReference type="ARBA" id="ARBA00022763"/>
    </source>
</evidence>
<evidence type="ECO:0000256" key="13">
    <source>
        <dbReference type="ARBA" id="ARBA00023014"/>
    </source>
</evidence>
<evidence type="ECO:0000259" key="22">
    <source>
        <dbReference type="Pfam" id="PF13087"/>
    </source>
</evidence>
<comment type="function">
    <text evidence="19">Key enzyme involved in DNA replication and DNA repair. Involved in Okazaki fragments processing by cleaving long flaps that escape FEN1: flaps that are longer than 27 nucleotides are coated by replication protein A complex (RPA), leading to recruit DNA2 which cleaves the flap until it is too short to bind RPA and becomes a substrate for FEN1. Also involved in 5'-end resection of DNA during double-strand break (DSB) repair by mediating the cleavage of 5'-ssDNA.</text>
</comment>
<keyword evidence="15 19" id="KW-0234">DNA repair</keyword>
<dbReference type="EnsemblMetazoa" id="AMIN006464-RA">
    <property type="protein sequence ID" value="AMIN006464-PA"/>
    <property type="gene ID" value="AMIN006464"/>
</dbReference>
<keyword evidence="12 19" id="KW-0408">Iron</keyword>
<evidence type="ECO:0000256" key="14">
    <source>
        <dbReference type="ARBA" id="ARBA00023125"/>
    </source>
</evidence>
<keyword evidence="3 19" id="KW-0004">4Fe-4S</keyword>
<keyword evidence="4 19" id="KW-0235">DNA replication</keyword>
<evidence type="ECO:0000259" key="20">
    <source>
        <dbReference type="Pfam" id="PF08696"/>
    </source>
</evidence>
<reference evidence="23" key="2">
    <citation type="submission" date="2020-05" db="UniProtKB">
        <authorList>
            <consortium name="EnsemblMetazoa"/>
        </authorList>
    </citation>
    <scope>IDENTIFICATION</scope>
    <source>
        <strain evidence="23">MINIMUS1</strain>
    </source>
</reference>
<reference evidence="24" key="1">
    <citation type="submission" date="2013-03" db="EMBL/GenBank/DDBJ databases">
        <title>The Genome Sequence of Anopheles minimus MINIMUS1.</title>
        <authorList>
            <consortium name="The Broad Institute Genomics Platform"/>
            <person name="Neafsey D.E."/>
            <person name="Walton C."/>
            <person name="Walker B."/>
            <person name="Young S.K."/>
            <person name="Zeng Q."/>
            <person name="Gargeya S."/>
            <person name="Fitzgerald M."/>
            <person name="Haas B."/>
            <person name="Abouelleil A."/>
            <person name="Allen A.W."/>
            <person name="Alvarado L."/>
            <person name="Arachchi H.M."/>
            <person name="Berlin A.M."/>
            <person name="Chapman S.B."/>
            <person name="Gainer-Dewar J."/>
            <person name="Goldberg J."/>
            <person name="Griggs A."/>
            <person name="Gujja S."/>
            <person name="Hansen M."/>
            <person name="Howarth C."/>
            <person name="Imamovic A."/>
            <person name="Ireland A."/>
            <person name="Larimer J."/>
            <person name="McCowan C."/>
            <person name="Murphy C."/>
            <person name="Pearson M."/>
            <person name="Poon T.W."/>
            <person name="Priest M."/>
            <person name="Roberts A."/>
            <person name="Saif S."/>
            <person name="Shea T."/>
            <person name="Sisk P."/>
            <person name="Sykes S."/>
            <person name="Wortman J."/>
            <person name="Nusbaum C."/>
            <person name="Birren B."/>
        </authorList>
    </citation>
    <scope>NUCLEOTIDE SEQUENCE [LARGE SCALE GENOMIC DNA]</scope>
    <source>
        <strain evidence="24">MINIMUS1</strain>
    </source>
</reference>
<evidence type="ECO:0000256" key="11">
    <source>
        <dbReference type="ARBA" id="ARBA00022840"/>
    </source>
</evidence>
<dbReference type="CDD" id="cd22318">
    <property type="entry name" value="DNA2_N-like"/>
    <property type="match status" value="1"/>
</dbReference>
<protein>
    <recommendedName>
        <fullName evidence="19">DNA replication ATP-dependent helicase/nuclease</fullName>
        <ecNumber evidence="19">3.1.-.-</ecNumber>
        <ecNumber evidence="19">3.6.4.12</ecNumber>
    </recommendedName>
</protein>
<evidence type="ECO:0000256" key="2">
    <source>
        <dbReference type="ARBA" id="ARBA00007913"/>
    </source>
</evidence>
<keyword evidence="10 19" id="KW-0347">Helicase</keyword>
<dbReference type="InterPro" id="IPR041677">
    <property type="entry name" value="DNA2/NAM7_AAA_11"/>
</dbReference>
<dbReference type="Gene3D" id="3.40.50.300">
    <property type="entry name" value="P-loop containing nucleotide triphosphate hydrolases"/>
    <property type="match status" value="2"/>
</dbReference>
<evidence type="ECO:0000256" key="5">
    <source>
        <dbReference type="ARBA" id="ARBA00022722"/>
    </source>
</evidence>
<dbReference type="Pfam" id="PF08696">
    <property type="entry name" value="Dna2"/>
    <property type="match status" value="1"/>
</dbReference>
<dbReference type="GO" id="GO:0017108">
    <property type="term" value="F:5'-flap endonuclease activity"/>
    <property type="evidence" value="ECO:0007669"/>
    <property type="project" value="UniProtKB-UniRule"/>
</dbReference>
<proteinExistence type="inferred from homology"/>
<keyword evidence="24" id="KW-1185">Reference proteome</keyword>
<dbReference type="PANTHER" id="PTHR10887:SF433">
    <property type="entry name" value="DNA REPLICATION ATP-DEPENDENT HELICASE_NUCLEASE DNA2"/>
    <property type="match status" value="1"/>
</dbReference>
<evidence type="ECO:0000256" key="7">
    <source>
        <dbReference type="ARBA" id="ARBA00022741"/>
    </source>
</evidence>
<dbReference type="Gene3D" id="3.90.320.10">
    <property type="match status" value="1"/>
</dbReference>
<keyword evidence="6 19" id="KW-0479">Metal-binding</keyword>
<evidence type="ECO:0000256" key="18">
    <source>
        <dbReference type="ARBA" id="ARBA00047995"/>
    </source>
</evidence>
<dbReference type="PANTHER" id="PTHR10887">
    <property type="entry name" value="DNA2/NAM7 HELICASE FAMILY"/>
    <property type="match status" value="1"/>
</dbReference>
<dbReference type="GO" id="GO:0005634">
    <property type="term" value="C:nucleus"/>
    <property type="evidence" value="ECO:0007669"/>
    <property type="project" value="UniProtKB-SubCell"/>
</dbReference>
<dbReference type="Pfam" id="PF13087">
    <property type="entry name" value="AAA_12"/>
    <property type="match status" value="1"/>
</dbReference>